<dbReference type="EMBL" id="CP012949">
    <property type="protein sequence ID" value="ANB08238.1"/>
    <property type="molecule type" value="Genomic_DNA"/>
</dbReference>
<dbReference type="Pfam" id="PF17866">
    <property type="entry name" value="AAA_lid_6"/>
    <property type="match status" value="1"/>
</dbReference>
<dbReference type="SUPFAM" id="SSF48452">
    <property type="entry name" value="TPR-like"/>
    <property type="match status" value="1"/>
</dbReference>
<accession>A0ABN4PAG1</accession>
<dbReference type="SMART" id="SM00382">
    <property type="entry name" value="AAA"/>
    <property type="match status" value="1"/>
</dbReference>
<dbReference type="InterPro" id="IPR011990">
    <property type="entry name" value="TPR-like_helical_dom_sf"/>
</dbReference>
<dbReference type="Gene3D" id="1.10.8.60">
    <property type="match status" value="1"/>
</dbReference>
<evidence type="ECO:0000313" key="6">
    <source>
        <dbReference type="EMBL" id="ANB08238.1"/>
    </source>
</evidence>
<dbReference type="InterPro" id="IPR000641">
    <property type="entry name" value="CbxX/CfxQ"/>
</dbReference>
<dbReference type="PRINTS" id="PR00819">
    <property type="entry name" value="CBXCFQXSUPER"/>
</dbReference>
<dbReference type="InterPro" id="IPR027417">
    <property type="entry name" value="P-loop_NTPase"/>
</dbReference>
<sequence>MACLQRGRKDQAAHLFDMAVRHDRSAADAWLGLHAMGYRQSEAVDMMARNMATFGALRGKLGRPLESRFDLGFHVTFRLRTQRDLWLAVMARLLTERRLDEAWLSLERAYLDCDETRFICARYAFLRRDWPLVLTFSQSITDGFLRDESQLYVARALVEQGVHHEALNVLAPLPQRFEAEGRFDGEVAFVRGLAAEGLGRSEEALRHFQYAYRCSPGLLDVANRAGVATSAPEAIAVPAPPSRPPAEASPASTTPNRESDGSPTREDTLADALSLLDDMVGLDPVKRQVRALTAQLRMSTLRAEQGLPSTAAPQHLVFAGPPGTGKTTVARIIGKVFAGLGLLEKGQVVEAQRPDLVGQHLGETALKTSKMIDAALDGVLFIDEAYALCNSGYSGGDAFGTEALQVLLKRAEDDRDRLVIVLAGYPDEIAELLATNPGLASRFTGRVDFPAYSAAELGLIARRIVETHGDVLDEEAMYALDAVCGSVVDDGLADRLGNGRFARELCRKAAALRDLRVFEVHGGSGTPSREDITTLRLADITAAYRELRAGVTGP</sequence>
<dbReference type="Gene3D" id="3.40.50.300">
    <property type="entry name" value="P-loop containing nucleotide triphosphate hydrolases"/>
    <property type="match status" value="1"/>
</dbReference>
<dbReference type="Proteomes" id="UP000076720">
    <property type="component" value="Chromosome"/>
</dbReference>
<dbReference type="InterPro" id="IPR003593">
    <property type="entry name" value="AAA+_ATPase"/>
</dbReference>
<feature type="region of interest" description="Disordered" evidence="4">
    <location>
        <begin position="234"/>
        <end position="266"/>
    </location>
</feature>
<organism evidence="6 7">
    <name type="scientific">Streptomyces ambofaciens</name>
    <dbReference type="NCBI Taxonomy" id="1889"/>
    <lineage>
        <taxon>Bacteria</taxon>
        <taxon>Bacillati</taxon>
        <taxon>Actinomycetota</taxon>
        <taxon>Actinomycetes</taxon>
        <taxon>Kitasatosporales</taxon>
        <taxon>Streptomycetaceae</taxon>
        <taxon>Streptomyces</taxon>
    </lineage>
</organism>
<feature type="domain" description="AAA+ ATPase" evidence="5">
    <location>
        <begin position="312"/>
        <end position="453"/>
    </location>
</feature>
<reference evidence="7" key="1">
    <citation type="submission" date="2015-10" db="EMBL/GenBank/DDBJ databases">
        <title>Complete genome sequence of Streptomyces ambofaciens DSM 40697.</title>
        <authorList>
            <person name="Thibessard A."/>
            <person name="Leblond P."/>
        </authorList>
    </citation>
    <scope>NUCLEOTIDE SEQUENCE [LARGE SCALE GENOMIC DNA]</scope>
    <source>
        <strain evidence="7">DSM 40697</strain>
    </source>
</reference>
<keyword evidence="7" id="KW-1185">Reference proteome</keyword>
<evidence type="ECO:0000313" key="7">
    <source>
        <dbReference type="Proteomes" id="UP000076720"/>
    </source>
</evidence>
<dbReference type="InterPro" id="IPR050773">
    <property type="entry name" value="CbxX/CfxQ_RuBisCO_ESX"/>
</dbReference>
<dbReference type="Pfam" id="PF21545">
    <property type="entry name" value="T7SS_EccA1_N"/>
    <property type="match status" value="1"/>
</dbReference>
<protein>
    <submittedName>
        <fullName evidence="6">AAA family ATPase</fullName>
    </submittedName>
</protein>
<evidence type="ECO:0000256" key="2">
    <source>
        <dbReference type="ARBA" id="ARBA00022741"/>
    </source>
</evidence>
<proteinExistence type="inferred from homology"/>
<evidence type="ECO:0000256" key="3">
    <source>
        <dbReference type="ARBA" id="ARBA00022840"/>
    </source>
</evidence>
<evidence type="ECO:0000256" key="4">
    <source>
        <dbReference type="SAM" id="MobiDB-lite"/>
    </source>
</evidence>
<dbReference type="PANTHER" id="PTHR43392">
    <property type="entry name" value="AAA-TYPE ATPASE FAMILY PROTEIN / ANKYRIN REPEAT FAMILY PROTEIN"/>
    <property type="match status" value="1"/>
</dbReference>
<dbReference type="InterPro" id="IPR049078">
    <property type="entry name" value="T7SS_EccA1-like_N"/>
</dbReference>
<evidence type="ECO:0000256" key="1">
    <source>
        <dbReference type="ARBA" id="ARBA00010378"/>
    </source>
</evidence>
<dbReference type="InterPro" id="IPR003959">
    <property type="entry name" value="ATPase_AAA_core"/>
</dbReference>
<evidence type="ECO:0000259" key="5">
    <source>
        <dbReference type="SMART" id="SM00382"/>
    </source>
</evidence>
<reference evidence="6 7" key="2">
    <citation type="journal article" date="2016" name="Genome Announc.">
        <title>Complete Genome Sequence of Streptomyces ambofaciens DSM 40697, a Paradigm for Genome Plasticity Studies.</title>
        <authorList>
            <person name="Thibessard A."/>
            <person name="Leblond P."/>
        </authorList>
    </citation>
    <scope>NUCLEOTIDE SEQUENCE [LARGE SCALE GENOMIC DNA]</scope>
    <source>
        <strain evidence="6 7">DSM 40697</strain>
    </source>
</reference>
<keyword evidence="2" id="KW-0547">Nucleotide-binding</keyword>
<dbReference type="InterPro" id="IPR041627">
    <property type="entry name" value="AAA_lid_6"/>
</dbReference>
<dbReference type="Pfam" id="PF00004">
    <property type="entry name" value="AAA"/>
    <property type="match status" value="1"/>
</dbReference>
<name>A0ABN4PAG1_STRAM</name>
<dbReference type="Gene3D" id="1.25.40.10">
    <property type="entry name" value="Tetratricopeptide repeat domain"/>
    <property type="match status" value="1"/>
</dbReference>
<dbReference type="SUPFAM" id="SSF52540">
    <property type="entry name" value="P-loop containing nucleoside triphosphate hydrolases"/>
    <property type="match status" value="1"/>
</dbReference>
<dbReference type="PANTHER" id="PTHR43392:SF2">
    <property type="entry name" value="AAA-TYPE ATPASE FAMILY PROTEIN _ ANKYRIN REPEAT FAMILY PROTEIN"/>
    <property type="match status" value="1"/>
</dbReference>
<gene>
    <name evidence="6" type="ORF">SAM40697_4280</name>
</gene>
<comment type="similarity">
    <text evidence="1">Belongs to the CbxX/CfxQ family.</text>
</comment>
<keyword evidence="3" id="KW-0067">ATP-binding</keyword>
<feature type="compositionally biased region" description="Basic and acidic residues" evidence="4">
    <location>
        <begin position="257"/>
        <end position="266"/>
    </location>
</feature>